<evidence type="ECO:0000313" key="2">
    <source>
        <dbReference type="EMBL" id="GAT47069.1"/>
    </source>
</evidence>
<dbReference type="Proteomes" id="UP000815677">
    <property type="component" value="Unassembled WGS sequence"/>
</dbReference>
<proteinExistence type="predicted"/>
<feature type="compositionally biased region" description="Basic and acidic residues" evidence="1">
    <location>
        <begin position="67"/>
        <end position="90"/>
    </location>
</feature>
<sequence>MTNPIASCPSPRRTAEQTYGASALLVLDHRRCILASDVQWDDSESSPTLAWRSLLRQDGDTGTGTRLSEEGGRPREGEGMFDCRRQPQSG</sequence>
<protein>
    <submittedName>
        <fullName evidence="2">Uncharacterized protein</fullName>
    </submittedName>
</protein>
<organism evidence="2 3">
    <name type="scientific">Mycena chlorophos</name>
    <name type="common">Agaric fungus</name>
    <name type="synonym">Agaricus chlorophos</name>
    <dbReference type="NCBI Taxonomy" id="658473"/>
    <lineage>
        <taxon>Eukaryota</taxon>
        <taxon>Fungi</taxon>
        <taxon>Dikarya</taxon>
        <taxon>Basidiomycota</taxon>
        <taxon>Agaricomycotina</taxon>
        <taxon>Agaricomycetes</taxon>
        <taxon>Agaricomycetidae</taxon>
        <taxon>Agaricales</taxon>
        <taxon>Marasmiineae</taxon>
        <taxon>Mycenaceae</taxon>
        <taxon>Mycena</taxon>
    </lineage>
</organism>
<accession>A0ABQ0L7E1</accession>
<dbReference type="EMBL" id="DF843130">
    <property type="protein sequence ID" value="GAT47069.1"/>
    <property type="molecule type" value="Genomic_DNA"/>
</dbReference>
<gene>
    <name evidence="2" type="ORF">MCHLO_04553</name>
</gene>
<name>A0ABQ0L7E1_MYCCL</name>
<evidence type="ECO:0000313" key="3">
    <source>
        <dbReference type="Proteomes" id="UP000815677"/>
    </source>
</evidence>
<reference evidence="2" key="1">
    <citation type="submission" date="2014-09" db="EMBL/GenBank/DDBJ databases">
        <title>Genome sequence of the luminous mushroom Mycena chlorophos for searching fungal bioluminescence genes.</title>
        <authorList>
            <person name="Tanaka Y."/>
            <person name="Kasuga D."/>
            <person name="Oba Y."/>
            <person name="Hase S."/>
            <person name="Sato K."/>
            <person name="Oba Y."/>
            <person name="Sakakibara Y."/>
        </authorList>
    </citation>
    <scope>NUCLEOTIDE SEQUENCE</scope>
</reference>
<feature type="region of interest" description="Disordered" evidence="1">
    <location>
        <begin position="55"/>
        <end position="90"/>
    </location>
</feature>
<evidence type="ECO:0000256" key="1">
    <source>
        <dbReference type="SAM" id="MobiDB-lite"/>
    </source>
</evidence>
<keyword evidence="3" id="KW-1185">Reference proteome</keyword>